<dbReference type="PANTHER" id="PTHR11054">
    <property type="entry name" value="6-PHOSPHOGLUCONOLACTONASE"/>
    <property type="match status" value="1"/>
</dbReference>
<dbReference type="UniPathway" id="UPA00115">
    <property type="reaction ID" value="UER00409"/>
</dbReference>
<comment type="caution">
    <text evidence="9">The sequence shown here is derived from an EMBL/GenBank/DDBJ whole genome shotgun (WGS) entry which is preliminary data.</text>
</comment>
<evidence type="ECO:0000313" key="9">
    <source>
        <dbReference type="EMBL" id="MVA99428.1"/>
    </source>
</evidence>
<feature type="domain" description="Glucosamine/galactosamine-6-phosphate isomerase" evidence="8">
    <location>
        <begin position="15"/>
        <end position="225"/>
    </location>
</feature>
<name>A0A844QN01_9HYPH</name>
<evidence type="ECO:0000256" key="3">
    <source>
        <dbReference type="ARBA" id="ARBA00004961"/>
    </source>
</evidence>
<dbReference type="PANTHER" id="PTHR11054:SF0">
    <property type="entry name" value="6-PHOSPHOGLUCONOLACTONASE"/>
    <property type="match status" value="1"/>
</dbReference>
<dbReference type="GO" id="GO:0017057">
    <property type="term" value="F:6-phosphogluconolactonase activity"/>
    <property type="evidence" value="ECO:0007669"/>
    <property type="project" value="UniProtKB-UniRule"/>
</dbReference>
<comment type="similarity">
    <text evidence="4 7">Belongs to the glucosamine/galactosamine-6-phosphate isomerase family. 6-phosphogluconolactonase subfamily.</text>
</comment>
<organism evidence="9 10">
    <name type="scientific">Nitratireductor arenosus</name>
    <dbReference type="NCBI Taxonomy" id="2682096"/>
    <lineage>
        <taxon>Bacteria</taxon>
        <taxon>Pseudomonadati</taxon>
        <taxon>Pseudomonadota</taxon>
        <taxon>Alphaproteobacteria</taxon>
        <taxon>Hyphomicrobiales</taxon>
        <taxon>Phyllobacteriaceae</taxon>
        <taxon>Nitratireductor</taxon>
    </lineage>
</organism>
<evidence type="ECO:0000259" key="8">
    <source>
        <dbReference type="Pfam" id="PF01182"/>
    </source>
</evidence>
<dbReference type="EMBL" id="WPHG01000005">
    <property type="protein sequence ID" value="MVA99428.1"/>
    <property type="molecule type" value="Genomic_DNA"/>
</dbReference>
<dbReference type="Gene3D" id="3.40.50.1360">
    <property type="match status" value="1"/>
</dbReference>
<dbReference type="CDD" id="cd01400">
    <property type="entry name" value="6PGL"/>
    <property type="match status" value="1"/>
</dbReference>
<dbReference type="SUPFAM" id="SSF100950">
    <property type="entry name" value="NagB/RpiA/CoA transferase-like"/>
    <property type="match status" value="1"/>
</dbReference>
<dbReference type="AlphaFoldDB" id="A0A844QN01"/>
<dbReference type="Proteomes" id="UP000463224">
    <property type="component" value="Unassembled WGS sequence"/>
</dbReference>
<gene>
    <name evidence="7 9" type="primary">pgl</name>
    <name evidence="9" type="ORF">GN330_19455</name>
</gene>
<evidence type="ECO:0000256" key="7">
    <source>
        <dbReference type="RuleBase" id="RU365095"/>
    </source>
</evidence>
<dbReference type="InterPro" id="IPR006148">
    <property type="entry name" value="Glc/Gal-6P_isomerase"/>
</dbReference>
<dbReference type="RefSeq" id="WP_156714582.1">
    <property type="nucleotide sequence ID" value="NZ_WPHG01000005.1"/>
</dbReference>
<dbReference type="InterPro" id="IPR005900">
    <property type="entry name" value="6-phosphogluconolactonase_DevB"/>
</dbReference>
<dbReference type="EC" id="3.1.1.31" evidence="5 7"/>
<dbReference type="InterPro" id="IPR039104">
    <property type="entry name" value="6PGL"/>
</dbReference>
<accession>A0A844QN01</accession>
<evidence type="ECO:0000256" key="6">
    <source>
        <dbReference type="ARBA" id="ARBA00020337"/>
    </source>
</evidence>
<comment type="catalytic activity">
    <reaction evidence="1 7">
        <text>6-phospho-D-glucono-1,5-lactone + H2O = 6-phospho-D-gluconate + H(+)</text>
        <dbReference type="Rhea" id="RHEA:12556"/>
        <dbReference type="ChEBI" id="CHEBI:15377"/>
        <dbReference type="ChEBI" id="CHEBI:15378"/>
        <dbReference type="ChEBI" id="CHEBI:57955"/>
        <dbReference type="ChEBI" id="CHEBI:58759"/>
        <dbReference type="EC" id="3.1.1.31"/>
    </reaction>
</comment>
<evidence type="ECO:0000256" key="1">
    <source>
        <dbReference type="ARBA" id="ARBA00000832"/>
    </source>
</evidence>
<evidence type="ECO:0000256" key="4">
    <source>
        <dbReference type="ARBA" id="ARBA00010662"/>
    </source>
</evidence>
<dbReference type="GO" id="GO:0006098">
    <property type="term" value="P:pentose-phosphate shunt"/>
    <property type="evidence" value="ECO:0007669"/>
    <property type="project" value="UniProtKB-UniPathway"/>
</dbReference>
<dbReference type="Pfam" id="PF01182">
    <property type="entry name" value="Glucosamine_iso"/>
    <property type="match status" value="1"/>
</dbReference>
<keyword evidence="7 9" id="KW-0378">Hydrolase</keyword>
<evidence type="ECO:0000313" key="10">
    <source>
        <dbReference type="Proteomes" id="UP000463224"/>
    </source>
</evidence>
<dbReference type="GO" id="GO:0005975">
    <property type="term" value="P:carbohydrate metabolic process"/>
    <property type="evidence" value="ECO:0007669"/>
    <property type="project" value="UniProtKB-UniRule"/>
</dbReference>
<proteinExistence type="inferred from homology"/>
<reference evidence="9 10" key="1">
    <citation type="submission" date="2019-12" db="EMBL/GenBank/DDBJ databases">
        <title>Nitratireductor arenosus sp. nov., Isolated from sea sand, Jeju island, South Korea.</title>
        <authorList>
            <person name="Kim W."/>
        </authorList>
    </citation>
    <scope>NUCLEOTIDE SEQUENCE [LARGE SCALE GENOMIC DNA]</scope>
    <source>
        <strain evidence="9 10">CAU 1489</strain>
    </source>
</reference>
<evidence type="ECO:0000256" key="5">
    <source>
        <dbReference type="ARBA" id="ARBA00013198"/>
    </source>
</evidence>
<dbReference type="NCBIfam" id="TIGR01198">
    <property type="entry name" value="pgl"/>
    <property type="match status" value="1"/>
</dbReference>
<evidence type="ECO:0000256" key="2">
    <source>
        <dbReference type="ARBA" id="ARBA00002681"/>
    </source>
</evidence>
<comment type="function">
    <text evidence="2 7">Hydrolysis of 6-phosphogluconolactone to 6-phosphogluconate.</text>
</comment>
<keyword evidence="10" id="KW-1185">Reference proteome</keyword>
<comment type="pathway">
    <text evidence="3 7">Carbohydrate degradation; pentose phosphate pathway; D-ribulose 5-phosphate from D-glucose 6-phosphate (oxidative stage): step 2/3.</text>
</comment>
<dbReference type="InterPro" id="IPR037171">
    <property type="entry name" value="NagB/RpiA_transferase-like"/>
</dbReference>
<sequence>MRPPPPYGFQAFEGADALAEALAETVAGHLDKAVGSNGRATLAVSGGTTPARFFRQLSQRPIDWERVTVTLVDERLVPPTAARSNERLVRETLLRDRAEQARFVGLWSGTADPAAAATAADERLADCPLPLDAVVLGMGLDGHTASYFPDAENLDTLLDPAARARVLPVRAQSAGEDRLTLTLPLVARARFLALHIEGEAKRTVFEQAMQAGTASPAPIRAVFERATTPPTVYWAPSEDKKP</sequence>
<protein>
    <recommendedName>
        <fullName evidence="6 7">6-phosphogluconolactonase</fullName>
        <shortName evidence="7">6PGL</shortName>
        <ecNumber evidence="5 7">3.1.1.31</ecNumber>
    </recommendedName>
</protein>